<accession>A0A087UA73</accession>
<protein>
    <submittedName>
        <fullName evidence="1">Uncharacterized protein</fullName>
    </submittedName>
</protein>
<proteinExistence type="predicted"/>
<evidence type="ECO:0000313" key="1">
    <source>
        <dbReference type="EMBL" id="KFM74262.1"/>
    </source>
</evidence>
<evidence type="ECO:0000313" key="2">
    <source>
        <dbReference type="Proteomes" id="UP000054359"/>
    </source>
</evidence>
<reference evidence="1 2" key="1">
    <citation type="submission" date="2013-11" db="EMBL/GenBank/DDBJ databases">
        <title>Genome sequencing of Stegodyphus mimosarum.</title>
        <authorList>
            <person name="Bechsgaard J."/>
        </authorList>
    </citation>
    <scope>NUCLEOTIDE SEQUENCE [LARGE SCALE GENOMIC DNA]</scope>
</reference>
<organism evidence="1 2">
    <name type="scientific">Stegodyphus mimosarum</name>
    <name type="common">African social velvet spider</name>
    <dbReference type="NCBI Taxonomy" id="407821"/>
    <lineage>
        <taxon>Eukaryota</taxon>
        <taxon>Metazoa</taxon>
        <taxon>Ecdysozoa</taxon>
        <taxon>Arthropoda</taxon>
        <taxon>Chelicerata</taxon>
        <taxon>Arachnida</taxon>
        <taxon>Araneae</taxon>
        <taxon>Araneomorphae</taxon>
        <taxon>Entelegynae</taxon>
        <taxon>Eresoidea</taxon>
        <taxon>Eresidae</taxon>
        <taxon>Stegodyphus</taxon>
    </lineage>
</organism>
<sequence>MYMVNEVVYQGECGLGTERHSLRLLHCSGRNVQHGFDLQPRCYQHRQVHSSHATY</sequence>
<name>A0A087UA73_STEMI</name>
<gene>
    <name evidence="1" type="ORF">X975_22650</name>
</gene>
<keyword evidence="2" id="KW-1185">Reference proteome</keyword>
<dbReference type="Proteomes" id="UP000054359">
    <property type="component" value="Unassembled WGS sequence"/>
</dbReference>
<dbReference type="AlphaFoldDB" id="A0A087UA73"/>
<feature type="non-terminal residue" evidence="1">
    <location>
        <position position="55"/>
    </location>
</feature>
<dbReference type="EMBL" id="KK118954">
    <property type="protein sequence ID" value="KFM74262.1"/>
    <property type="molecule type" value="Genomic_DNA"/>
</dbReference>